<proteinExistence type="inferred from homology"/>
<evidence type="ECO:0000256" key="15">
    <source>
        <dbReference type="PROSITE-ProRule" id="PRU01379"/>
    </source>
</evidence>
<dbReference type="Proteomes" id="UP001162162">
    <property type="component" value="Unassembled WGS sequence"/>
</dbReference>
<evidence type="ECO:0000256" key="7">
    <source>
        <dbReference type="ARBA" id="ARBA00022723"/>
    </source>
</evidence>
<evidence type="ECO:0000256" key="3">
    <source>
        <dbReference type="ARBA" id="ARBA00005988"/>
    </source>
</evidence>
<keyword evidence="8 16" id="KW-0732">Signal</keyword>
<dbReference type="Pfam" id="PF00246">
    <property type="entry name" value="Peptidase_M14"/>
    <property type="match status" value="3"/>
</dbReference>
<keyword evidence="4" id="KW-0964">Secreted</keyword>
<reference evidence="18" key="1">
    <citation type="journal article" date="2023" name="Insect Mol. Biol.">
        <title>Genome sequencing provides insights into the evolution of gene families encoding plant cell wall-degrading enzymes in longhorned beetles.</title>
        <authorList>
            <person name="Shin N.R."/>
            <person name="Okamura Y."/>
            <person name="Kirsch R."/>
            <person name="Pauchet Y."/>
        </authorList>
    </citation>
    <scope>NUCLEOTIDE SEQUENCE</scope>
    <source>
        <strain evidence="18">AMC_N1</strain>
    </source>
</reference>
<dbReference type="FunFam" id="3.40.630.10:FF:000040">
    <property type="entry name" value="zinc carboxypeptidase"/>
    <property type="match status" value="1"/>
</dbReference>
<evidence type="ECO:0000256" key="5">
    <source>
        <dbReference type="ARBA" id="ARBA00022645"/>
    </source>
</evidence>
<dbReference type="Gene3D" id="3.30.70.340">
    <property type="entry name" value="Metallocarboxypeptidase-like"/>
    <property type="match status" value="2"/>
</dbReference>
<dbReference type="FunFam" id="3.40.630.10:FF:000084">
    <property type="entry name" value="Carboxypeptidase B2"/>
    <property type="match status" value="1"/>
</dbReference>
<keyword evidence="10" id="KW-0862">Zinc</keyword>
<dbReference type="CDD" id="cd03860">
    <property type="entry name" value="M14_CP_A-B_like"/>
    <property type="match status" value="1"/>
</dbReference>
<accession>A0AAV8YJD1</accession>
<keyword evidence="11" id="KW-0482">Metalloprotease</keyword>
<keyword evidence="12" id="KW-1015">Disulfide bond</keyword>
<comment type="subcellular location">
    <subcellularLocation>
        <location evidence="2">Secreted</location>
    </subcellularLocation>
</comment>
<dbReference type="SMART" id="SM00631">
    <property type="entry name" value="Zn_pept"/>
    <property type="match status" value="2"/>
</dbReference>
<keyword evidence="7" id="KW-0479">Metal-binding</keyword>
<dbReference type="EMBL" id="JAPWTK010000097">
    <property type="protein sequence ID" value="KAJ8950620.1"/>
    <property type="molecule type" value="Genomic_DNA"/>
</dbReference>
<dbReference type="Gene3D" id="3.40.630.10">
    <property type="entry name" value="Zn peptidases"/>
    <property type="match status" value="2"/>
</dbReference>
<dbReference type="GO" id="GO:0006508">
    <property type="term" value="P:proteolysis"/>
    <property type="evidence" value="ECO:0007669"/>
    <property type="project" value="UniProtKB-KW"/>
</dbReference>
<evidence type="ECO:0000256" key="10">
    <source>
        <dbReference type="ARBA" id="ARBA00022833"/>
    </source>
</evidence>
<comment type="function">
    <text evidence="13">Involved in the digestion of the blood meal.</text>
</comment>
<keyword evidence="19" id="KW-1185">Reference proteome</keyword>
<dbReference type="GO" id="GO:0005615">
    <property type="term" value="C:extracellular space"/>
    <property type="evidence" value="ECO:0007669"/>
    <property type="project" value="TreeGrafter"/>
</dbReference>
<dbReference type="SUPFAM" id="SSF53187">
    <property type="entry name" value="Zn-dependent exopeptidases"/>
    <property type="match status" value="2"/>
</dbReference>
<name>A0AAV8YJD1_9CUCU</name>
<evidence type="ECO:0000256" key="8">
    <source>
        <dbReference type="ARBA" id="ARBA00022729"/>
    </source>
</evidence>
<dbReference type="PROSITE" id="PS00132">
    <property type="entry name" value="CARBOXYPEPT_ZN_1"/>
    <property type="match status" value="2"/>
</dbReference>
<feature type="active site" description="Proton donor/acceptor" evidence="15">
    <location>
        <position position="376"/>
    </location>
</feature>
<feature type="active site" description="Proton donor/acceptor" evidence="15">
    <location>
        <position position="758"/>
    </location>
</feature>
<dbReference type="PRINTS" id="PR00765">
    <property type="entry name" value="CRBOXYPTASEA"/>
</dbReference>
<feature type="domain" description="Peptidase M14" evidence="17">
    <location>
        <begin position="120"/>
        <end position="410"/>
    </location>
</feature>
<dbReference type="InterPro" id="IPR000834">
    <property type="entry name" value="Peptidase_M14"/>
</dbReference>
<dbReference type="FunFam" id="3.30.70.340:FF:000002">
    <property type="entry name" value="Carboxypeptidase A"/>
    <property type="match status" value="2"/>
</dbReference>
<keyword evidence="9" id="KW-0378">Hydrolase</keyword>
<dbReference type="AlphaFoldDB" id="A0AAV8YJD1"/>
<feature type="domain" description="Peptidase M14" evidence="17">
    <location>
        <begin position="526"/>
        <end position="792"/>
    </location>
</feature>
<comment type="caution">
    <text evidence="18">The sequence shown here is derived from an EMBL/GenBank/DDBJ whole genome shotgun (WGS) entry which is preliminary data.</text>
</comment>
<dbReference type="InterPro" id="IPR036990">
    <property type="entry name" value="M14A-like_propep"/>
</dbReference>
<evidence type="ECO:0000256" key="9">
    <source>
        <dbReference type="ARBA" id="ARBA00022801"/>
    </source>
</evidence>
<dbReference type="Pfam" id="PF02244">
    <property type="entry name" value="Propep_M14"/>
    <property type="match status" value="2"/>
</dbReference>
<evidence type="ECO:0000256" key="16">
    <source>
        <dbReference type="SAM" id="SignalP"/>
    </source>
</evidence>
<evidence type="ECO:0000256" key="2">
    <source>
        <dbReference type="ARBA" id="ARBA00004613"/>
    </source>
</evidence>
<feature type="signal peptide" evidence="16">
    <location>
        <begin position="1"/>
        <end position="19"/>
    </location>
</feature>
<keyword evidence="6" id="KW-0645">Protease</keyword>
<sequence length="798" mass="89979">MKLSSLYYLATFLLATCSGRFSYDGYKVYQVVLESVEEAEVLSEFENDEAVDFWSDVRSLDVPVDVMVSPSGQSRFESVLESENIEYSVLIEDVEEKVQEEDERLSRATTVDSGAVSFTEFMRHDEVNTRLPRSTRARLSRHRDNGGDRKSFEGRNLTVAKISSGGEDKPIIFIEAAIHAREWIAPPVALYTLNQLVENETNSEMYRDVDWIIHPVVNPDGYEYSHTDERLWRKTRTPGTICDGVDGNRNFDYQWMLTGASSWQCTQTYAGYKAFSEVETQAVGDLFAAYKGRIKLFVDVHSYGQLLLYPYGFTDDPPDNVDELLELGLRFNASVSSVRGTTYSVGNSLTLLYAVAGGSRDYAYAVGEVDLTYTLELPAGGSSGFNPEESEILPVVTETWEGIKTFYEHIQEKYVTSEVTDNTTTISTVSEEYKVYKVIPKSLDEAKLLMEFQNDENFDFWSDLRTLDRPVDIMVTPMAQLRFVDILKSENIEYSVHIDNVEEIIQEERQRKKRSTLIRGAVSFTEFMRHDDINAYLAQLATDYPDIVTTETIGKSFEGRNLTLIKISSGAGGSTKPAIYFQAAIHAREWIAPPVALYMINQLVENENNSALYQDVDWMILPVVNPDGYEYSHDSVRLWRKTRTPGTICDGVDGNRNFDYQWMTTGASSWQCTQTYAGHKAFSEVETQAVGAYFQAHAHHIRLVELQTVGDRVNDAIYAVRGTNYSVGNSNILLYATSGSVPDYAKGAAGIELAYTLELPAGSVSGFVPTVDEIQPVVEETWEGIKVFHEYIVEKFVN</sequence>
<evidence type="ECO:0000313" key="19">
    <source>
        <dbReference type="Proteomes" id="UP001162162"/>
    </source>
</evidence>
<dbReference type="PANTHER" id="PTHR11705:SF140">
    <property type="entry name" value="FI02848P-RELATED"/>
    <property type="match status" value="1"/>
</dbReference>
<evidence type="ECO:0000256" key="4">
    <source>
        <dbReference type="ARBA" id="ARBA00022525"/>
    </source>
</evidence>
<comment type="similarity">
    <text evidence="3 15">Belongs to the peptidase M14 family.</text>
</comment>
<gene>
    <name evidence="18" type="ORF">NQ318_010819</name>
</gene>
<evidence type="ECO:0000256" key="12">
    <source>
        <dbReference type="ARBA" id="ARBA00023157"/>
    </source>
</evidence>
<evidence type="ECO:0000256" key="1">
    <source>
        <dbReference type="ARBA" id="ARBA00001947"/>
    </source>
</evidence>
<keyword evidence="5" id="KW-0121">Carboxypeptidase</keyword>
<evidence type="ECO:0000256" key="14">
    <source>
        <dbReference type="ARBA" id="ARBA00069039"/>
    </source>
</evidence>
<dbReference type="PANTHER" id="PTHR11705">
    <property type="entry name" value="PROTEASE FAMILY M14 CARBOXYPEPTIDASE A,B"/>
    <property type="match status" value="1"/>
</dbReference>
<organism evidence="18 19">
    <name type="scientific">Aromia moschata</name>
    <dbReference type="NCBI Taxonomy" id="1265417"/>
    <lineage>
        <taxon>Eukaryota</taxon>
        <taxon>Metazoa</taxon>
        <taxon>Ecdysozoa</taxon>
        <taxon>Arthropoda</taxon>
        <taxon>Hexapoda</taxon>
        <taxon>Insecta</taxon>
        <taxon>Pterygota</taxon>
        <taxon>Neoptera</taxon>
        <taxon>Endopterygota</taxon>
        <taxon>Coleoptera</taxon>
        <taxon>Polyphaga</taxon>
        <taxon>Cucujiformia</taxon>
        <taxon>Chrysomeloidea</taxon>
        <taxon>Cerambycidae</taxon>
        <taxon>Cerambycinae</taxon>
        <taxon>Callichromatini</taxon>
        <taxon>Aromia</taxon>
    </lineage>
</organism>
<evidence type="ECO:0000256" key="6">
    <source>
        <dbReference type="ARBA" id="ARBA00022670"/>
    </source>
</evidence>
<dbReference type="SUPFAM" id="SSF54897">
    <property type="entry name" value="Protease propeptides/inhibitors"/>
    <property type="match status" value="2"/>
</dbReference>
<dbReference type="PROSITE" id="PS52035">
    <property type="entry name" value="PEPTIDASE_M14"/>
    <property type="match status" value="2"/>
</dbReference>
<protein>
    <recommendedName>
        <fullName evidence="14">Zinc carboxypeptidase A 1</fullName>
    </recommendedName>
</protein>
<evidence type="ECO:0000256" key="11">
    <source>
        <dbReference type="ARBA" id="ARBA00023049"/>
    </source>
</evidence>
<dbReference type="GO" id="GO:0008270">
    <property type="term" value="F:zinc ion binding"/>
    <property type="evidence" value="ECO:0007669"/>
    <property type="project" value="InterPro"/>
</dbReference>
<feature type="chain" id="PRO_5043597306" description="Zinc carboxypeptidase A 1" evidence="16">
    <location>
        <begin position="20"/>
        <end position="798"/>
    </location>
</feature>
<evidence type="ECO:0000259" key="17">
    <source>
        <dbReference type="PROSITE" id="PS52035"/>
    </source>
</evidence>
<evidence type="ECO:0000313" key="18">
    <source>
        <dbReference type="EMBL" id="KAJ8950620.1"/>
    </source>
</evidence>
<comment type="cofactor">
    <cofactor evidence="1">
        <name>Zn(2+)</name>
        <dbReference type="ChEBI" id="CHEBI:29105"/>
    </cofactor>
</comment>
<evidence type="ECO:0000256" key="13">
    <source>
        <dbReference type="ARBA" id="ARBA00057299"/>
    </source>
</evidence>
<dbReference type="GO" id="GO:0004181">
    <property type="term" value="F:metallocarboxypeptidase activity"/>
    <property type="evidence" value="ECO:0007669"/>
    <property type="project" value="InterPro"/>
</dbReference>
<dbReference type="InterPro" id="IPR003146">
    <property type="entry name" value="M14A_act_pep"/>
</dbReference>
<dbReference type="InterPro" id="IPR057246">
    <property type="entry name" value="CARBOXYPEPT_ZN_1"/>
</dbReference>